<keyword evidence="9 12" id="KW-0460">Magnesium</keyword>
<dbReference type="RefSeq" id="WP_380651066.1">
    <property type="nucleotide sequence ID" value="NZ_JBHRVQ010000001.1"/>
</dbReference>
<protein>
    <recommendedName>
        <fullName evidence="6 12">Dihydropteroate synthase</fullName>
        <shortName evidence="12">DHPS</shortName>
        <ecNumber evidence="5 12">2.5.1.15</ecNumber>
    </recommendedName>
    <alternativeName>
        <fullName evidence="11 12">Dihydropteroate pyrophosphorylase</fullName>
    </alternativeName>
</protein>
<evidence type="ECO:0000256" key="7">
    <source>
        <dbReference type="ARBA" id="ARBA00022679"/>
    </source>
</evidence>
<dbReference type="GO" id="GO:0004156">
    <property type="term" value="F:dihydropteroate synthase activity"/>
    <property type="evidence" value="ECO:0007669"/>
    <property type="project" value="UniProtKB-EC"/>
</dbReference>
<feature type="domain" description="Pterin-binding" evidence="13">
    <location>
        <begin position="4"/>
        <end position="251"/>
    </location>
</feature>
<dbReference type="InterPro" id="IPR011005">
    <property type="entry name" value="Dihydropteroate_synth-like_sf"/>
</dbReference>
<dbReference type="EMBL" id="JBHRVQ010000001">
    <property type="protein sequence ID" value="MFC3387334.1"/>
    <property type="molecule type" value="Genomic_DNA"/>
</dbReference>
<keyword evidence="8 12" id="KW-0479">Metal-binding</keyword>
<evidence type="ECO:0000313" key="15">
    <source>
        <dbReference type="Proteomes" id="UP001595637"/>
    </source>
</evidence>
<dbReference type="PROSITE" id="PS50972">
    <property type="entry name" value="PTERIN_BINDING"/>
    <property type="match status" value="1"/>
</dbReference>
<dbReference type="PANTHER" id="PTHR20941:SF1">
    <property type="entry name" value="FOLIC ACID SYNTHESIS PROTEIN FOL1"/>
    <property type="match status" value="1"/>
</dbReference>
<evidence type="ECO:0000256" key="8">
    <source>
        <dbReference type="ARBA" id="ARBA00022723"/>
    </source>
</evidence>
<dbReference type="Gene3D" id="3.20.20.20">
    <property type="entry name" value="Dihydropteroate synthase-like"/>
    <property type="match status" value="1"/>
</dbReference>
<comment type="cofactor">
    <cofactor evidence="2 12">
        <name>Mg(2+)</name>
        <dbReference type="ChEBI" id="CHEBI:18420"/>
    </cofactor>
</comment>
<evidence type="ECO:0000259" key="13">
    <source>
        <dbReference type="PROSITE" id="PS50972"/>
    </source>
</evidence>
<dbReference type="InterPro" id="IPR006390">
    <property type="entry name" value="DHP_synth_dom"/>
</dbReference>
<dbReference type="InterPro" id="IPR000489">
    <property type="entry name" value="Pterin-binding_dom"/>
</dbReference>
<dbReference type="InterPro" id="IPR045031">
    <property type="entry name" value="DHP_synth-like"/>
</dbReference>
<evidence type="ECO:0000256" key="6">
    <source>
        <dbReference type="ARBA" id="ARBA00016919"/>
    </source>
</evidence>
<dbReference type="Proteomes" id="UP001595637">
    <property type="component" value="Unassembled WGS sequence"/>
</dbReference>
<keyword evidence="15" id="KW-1185">Reference proteome</keyword>
<evidence type="ECO:0000256" key="4">
    <source>
        <dbReference type="ARBA" id="ARBA00009503"/>
    </source>
</evidence>
<dbReference type="PANTHER" id="PTHR20941">
    <property type="entry name" value="FOLATE SYNTHESIS PROTEINS"/>
    <property type="match status" value="1"/>
</dbReference>
<proteinExistence type="inferred from homology"/>
<evidence type="ECO:0000256" key="10">
    <source>
        <dbReference type="ARBA" id="ARBA00022909"/>
    </source>
</evidence>
<evidence type="ECO:0000256" key="2">
    <source>
        <dbReference type="ARBA" id="ARBA00001946"/>
    </source>
</evidence>
<name>A0ABV7N264_9STAP</name>
<comment type="function">
    <text evidence="12">Catalyzes the condensation of para-aminobenzoate (pABA) with 6-hydroxymethyl-7,8-dihydropterin diphosphate (DHPt-PP) to form 7,8-dihydropteroate (H2Pte), the immediate precursor of folate derivatives.</text>
</comment>
<comment type="pathway">
    <text evidence="3 12">Cofactor biosynthesis; tetrahydrofolate biosynthesis; 7,8-dihydrofolate from 2-amino-4-hydroxy-6-hydroxymethyl-7,8-dihydropteridine diphosphate and 4-aminobenzoate: step 1/2.</text>
</comment>
<evidence type="ECO:0000256" key="3">
    <source>
        <dbReference type="ARBA" id="ARBA00004763"/>
    </source>
</evidence>
<accession>A0ABV7N264</accession>
<dbReference type="SUPFAM" id="SSF51717">
    <property type="entry name" value="Dihydropteroate synthetase-like"/>
    <property type="match status" value="1"/>
</dbReference>
<comment type="similarity">
    <text evidence="4 12">Belongs to the DHPS family.</text>
</comment>
<comment type="catalytic activity">
    <reaction evidence="1">
        <text>(7,8-dihydropterin-6-yl)methyl diphosphate + 4-aminobenzoate = 7,8-dihydropteroate + diphosphate</text>
        <dbReference type="Rhea" id="RHEA:19949"/>
        <dbReference type="ChEBI" id="CHEBI:17836"/>
        <dbReference type="ChEBI" id="CHEBI:17839"/>
        <dbReference type="ChEBI" id="CHEBI:33019"/>
        <dbReference type="ChEBI" id="CHEBI:72950"/>
        <dbReference type="EC" id="2.5.1.15"/>
    </reaction>
</comment>
<dbReference type="PROSITE" id="PS00793">
    <property type="entry name" value="DHPS_2"/>
    <property type="match status" value="1"/>
</dbReference>
<dbReference type="CDD" id="cd00739">
    <property type="entry name" value="DHPS"/>
    <property type="match status" value="1"/>
</dbReference>
<dbReference type="PROSITE" id="PS00792">
    <property type="entry name" value="DHPS_1"/>
    <property type="match status" value="1"/>
</dbReference>
<evidence type="ECO:0000256" key="9">
    <source>
        <dbReference type="ARBA" id="ARBA00022842"/>
    </source>
</evidence>
<organism evidence="14 15">
    <name type="scientific">Salinicoccus sesuvii</name>
    <dbReference type="NCBI Taxonomy" id="868281"/>
    <lineage>
        <taxon>Bacteria</taxon>
        <taxon>Bacillati</taxon>
        <taxon>Bacillota</taxon>
        <taxon>Bacilli</taxon>
        <taxon>Bacillales</taxon>
        <taxon>Staphylococcaceae</taxon>
        <taxon>Salinicoccus</taxon>
    </lineage>
</organism>
<dbReference type="NCBIfam" id="TIGR01496">
    <property type="entry name" value="DHPS"/>
    <property type="match status" value="1"/>
</dbReference>
<evidence type="ECO:0000256" key="12">
    <source>
        <dbReference type="RuleBase" id="RU361205"/>
    </source>
</evidence>
<reference evidence="15" key="1">
    <citation type="journal article" date="2019" name="Int. J. Syst. Evol. Microbiol.">
        <title>The Global Catalogue of Microorganisms (GCM) 10K type strain sequencing project: providing services to taxonomists for standard genome sequencing and annotation.</title>
        <authorList>
            <consortium name="The Broad Institute Genomics Platform"/>
            <consortium name="The Broad Institute Genome Sequencing Center for Infectious Disease"/>
            <person name="Wu L."/>
            <person name="Ma J."/>
        </authorList>
    </citation>
    <scope>NUCLEOTIDE SEQUENCE [LARGE SCALE GENOMIC DNA]</scope>
    <source>
        <strain evidence="15">CCM 7756</strain>
    </source>
</reference>
<keyword evidence="10 12" id="KW-0289">Folate biosynthesis</keyword>
<comment type="caution">
    <text evidence="14">The sequence shown here is derived from an EMBL/GenBank/DDBJ whole genome shotgun (WGS) entry which is preliminary data.</text>
</comment>
<evidence type="ECO:0000256" key="5">
    <source>
        <dbReference type="ARBA" id="ARBA00012458"/>
    </source>
</evidence>
<dbReference type="EC" id="2.5.1.15" evidence="5 12"/>
<evidence type="ECO:0000256" key="11">
    <source>
        <dbReference type="ARBA" id="ARBA00030193"/>
    </source>
</evidence>
<keyword evidence="7 12" id="KW-0808">Transferase</keyword>
<sequence>MKRLQIMGILNVTPDSFSDGGKYHSVEGAVAQARRMAQEGADIIDVGGYSTRPGHSEVSTEEEIKRIVPVIEAIRDIGPDISIDTFRGPVARCAIEAGATMINDQWRGTYDETILDVARDYNVPIFLMHNNTHATYNDVVEEMIGELMDSVALAESHGVPRENIWLDPGIGFVKSRSEELAVMRHLEMLVATGYPVLLATSRKRMIKELIDQETTATERDEATAATTIYGIDKGVSAVRVHNVALNRKLSDAYIKLKEDFDG</sequence>
<evidence type="ECO:0000256" key="1">
    <source>
        <dbReference type="ARBA" id="ARBA00000012"/>
    </source>
</evidence>
<dbReference type="Pfam" id="PF00809">
    <property type="entry name" value="Pterin_bind"/>
    <property type="match status" value="1"/>
</dbReference>
<gene>
    <name evidence="14" type="primary">folP</name>
    <name evidence="14" type="ORF">ACFOEO_01780</name>
</gene>
<evidence type="ECO:0000313" key="14">
    <source>
        <dbReference type="EMBL" id="MFC3387334.1"/>
    </source>
</evidence>